<dbReference type="InterPro" id="IPR055170">
    <property type="entry name" value="GFO_IDH_MocA-like_dom"/>
</dbReference>
<dbReference type="InterPro" id="IPR000683">
    <property type="entry name" value="Gfo/Idh/MocA-like_OxRdtase_N"/>
</dbReference>
<feature type="domain" description="GFO/IDH/MocA-like oxidoreductase" evidence="3">
    <location>
        <begin position="203"/>
        <end position="311"/>
    </location>
</feature>
<dbReference type="GO" id="GO:0000166">
    <property type="term" value="F:nucleotide binding"/>
    <property type="evidence" value="ECO:0007669"/>
    <property type="project" value="InterPro"/>
</dbReference>
<evidence type="ECO:0000256" key="1">
    <source>
        <dbReference type="SAM" id="Phobius"/>
    </source>
</evidence>
<dbReference type="Pfam" id="PF22725">
    <property type="entry name" value="GFO_IDH_MocA_C3"/>
    <property type="match status" value="1"/>
</dbReference>
<keyword evidence="1" id="KW-0472">Membrane</keyword>
<dbReference type="Proteomes" id="UP000266441">
    <property type="component" value="Unassembled WGS sequence"/>
</dbReference>
<keyword evidence="5" id="KW-1185">Reference proteome</keyword>
<comment type="caution">
    <text evidence="4">The sequence shown here is derived from an EMBL/GenBank/DDBJ whole genome shotgun (WGS) entry which is preliminary data.</text>
</comment>
<dbReference type="Gene3D" id="3.40.50.720">
    <property type="entry name" value="NAD(P)-binding Rossmann-like Domain"/>
    <property type="match status" value="1"/>
</dbReference>
<dbReference type="NCBIfam" id="TIGR01409">
    <property type="entry name" value="TAT_signal_seq"/>
    <property type="match status" value="1"/>
</dbReference>
<reference evidence="4 5" key="1">
    <citation type="journal article" date="2015" name="Int. J. Syst. Evol. Microbiol.">
        <title>Mariniphaga sediminis sp. nov., isolated from coastal sediment.</title>
        <authorList>
            <person name="Wang F.Q."/>
            <person name="Shen Q.Y."/>
            <person name="Chen G.J."/>
            <person name="Du Z.J."/>
        </authorList>
    </citation>
    <scope>NUCLEOTIDE SEQUENCE [LARGE SCALE GENOMIC DNA]</scope>
    <source>
        <strain evidence="4 5">SY21</strain>
    </source>
</reference>
<dbReference type="InterPro" id="IPR050463">
    <property type="entry name" value="Gfo/Idh/MocA_oxidrdct_glycsds"/>
</dbReference>
<feature type="domain" description="Gfo/Idh/MocA-like oxidoreductase N-terminal" evidence="2">
    <location>
        <begin position="58"/>
        <end position="174"/>
    </location>
</feature>
<feature type="transmembrane region" description="Helical" evidence="1">
    <location>
        <begin position="12"/>
        <end position="32"/>
    </location>
</feature>
<evidence type="ECO:0000313" key="4">
    <source>
        <dbReference type="EMBL" id="RIH62813.1"/>
    </source>
</evidence>
<dbReference type="SUPFAM" id="SSF55347">
    <property type="entry name" value="Glyceraldehyde-3-phosphate dehydrogenase-like, C-terminal domain"/>
    <property type="match status" value="1"/>
</dbReference>
<gene>
    <name evidence="4" type="ORF">D1164_22905</name>
</gene>
<evidence type="ECO:0000313" key="5">
    <source>
        <dbReference type="Proteomes" id="UP000266441"/>
    </source>
</evidence>
<dbReference type="Gene3D" id="3.30.360.10">
    <property type="entry name" value="Dihydrodipicolinate Reductase, domain 2"/>
    <property type="match status" value="1"/>
</dbReference>
<name>A0A399CTV1_9BACT</name>
<dbReference type="SUPFAM" id="SSF51735">
    <property type="entry name" value="NAD(P)-binding Rossmann-fold domains"/>
    <property type="match status" value="1"/>
</dbReference>
<dbReference type="AlphaFoldDB" id="A0A399CTV1"/>
<evidence type="ECO:0000259" key="2">
    <source>
        <dbReference type="Pfam" id="PF01408"/>
    </source>
</evidence>
<dbReference type="InterPro" id="IPR036291">
    <property type="entry name" value="NAD(P)-bd_dom_sf"/>
</dbReference>
<dbReference type="PROSITE" id="PS51318">
    <property type="entry name" value="TAT"/>
    <property type="match status" value="1"/>
</dbReference>
<protein>
    <submittedName>
        <fullName evidence="4">Gfo/Idh/MocA family oxidoreductase</fullName>
    </submittedName>
</protein>
<evidence type="ECO:0000259" key="3">
    <source>
        <dbReference type="Pfam" id="PF22725"/>
    </source>
</evidence>
<dbReference type="PANTHER" id="PTHR43818">
    <property type="entry name" value="BCDNA.GH03377"/>
    <property type="match status" value="1"/>
</dbReference>
<dbReference type="InterPro" id="IPR019546">
    <property type="entry name" value="TAT_signal_bac_arc"/>
</dbReference>
<keyword evidence="1" id="KW-1133">Transmembrane helix</keyword>
<dbReference type="PANTHER" id="PTHR43818:SF5">
    <property type="entry name" value="OXIDOREDUCTASE FAMILY PROTEIN"/>
    <property type="match status" value="1"/>
</dbReference>
<dbReference type="Pfam" id="PF01408">
    <property type="entry name" value="GFO_IDH_MocA"/>
    <property type="match status" value="1"/>
</dbReference>
<dbReference type="OrthoDB" id="127583at2"/>
<dbReference type="PROSITE" id="PS51257">
    <property type="entry name" value="PROKAR_LIPOPROTEIN"/>
    <property type="match status" value="1"/>
</dbReference>
<dbReference type="InterPro" id="IPR006311">
    <property type="entry name" value="TAT_signal"/>
</dbReference>
<keyword evidence="1" id="KW-0812">Transmembrane</keyword>
<sequence length="448" mass="49740">MEKKIKQSDRRQFIGNAAALGLMGAIGAGYVLSSCKTQKSEYAPPVFPETAPDGPVLKAGLIGCGGRGTGAAVNFLNAGPNLQITALADVFQDRIDRCRETIKKSHQVEISDKNCFVGFDAYKRLIESGVDVIIEASATHFRPRHFEAAVQARKHCFIEKPAAVDPVGVRSVIASGKMAEAAGLTVVTGTQRRHQADYNETFSMIKNGAIGELISANCYYNRGGAGYFTRQEGWTDMEAMIRNRANWLWLTGDNVVNLLVHNIDCLNWFFEKHPVKASGFGGRYHRPTGDMYDFFSVDFIFDDQKRYQGMCREMDGCTNNIGDVIFGTDGYTNCQNKIFDYNDNLIWEYKYPLDHDGKPTGRTAISSYDQEMINFVTAIRTKKPVNQVEELANSTLTGIMGRESAYSGKDVTWEEMMNSDLKLGPKEYTWGPVDIQPVSPVPGMKPST</sequence>
<organism evidence="4 5">
    <name type="scientific">Mariniphaga sediminis</name>
    <dbReference type="NCBI Taxonomy" id="1628158"/>
    <lineage>
        <taxon>Bacteria</taxon>
        <taxon>Pseudomonadati</taxon>
        <taxon>Bacteroidota</taxon>
        <taxon>Bacteroidia</taxon>
        <taxon>Marinilabiliales</taxon>
        <taxon>Prolixibacteraceae</taxon>
        <taxon>Mariniphaga</taxon>
    </lineage>
</organism>
<dbReference type="RefSeq" id="WP_119352241.1">
    <property type="nucleotide sequence ID" value="NZ_QWET01000035.1"/>
</dbReference>
<dbReference type="EMBL" id="QWET01000035">
    <property type="protein sequence ID" value="RIH62813.1"/>
    <property type="molecule type" value="Genomic_DNA"/>
</dbReference>
<proteinExistence type="predicted"/>
<accession>A0A399CTV1</accession>